<feature type="region of interest" description="Disordered" evidence="1">
    <location>
        <begin position="498"/>
        <end position="524"/>
    </location>
</feature>
<organism evidence="2 3">
    <name type="scientific">Tetrapyrgos nigripes</name>
    <dbReference type="NCBI Taxonomy" id="182062"/>
    <lineage>
        <taxon>Eukaryota</taxon>
        <taxon>Fungi</taxon>
        <taxon>Dikarya</taxon>
        <taxon>Basidiomycota</taxon>
        <taxon>Agaricomycotina</taxon>
        <taxon>Agaricomycetes</taxon>
        <taxon>Agaricomycetidae</taxon>
        <taxon>Agaricales</taxon>
        <taxon>Marasmiineae</taxon>
        <taxon>Marasmiaceae</taxon>
        <taxon>Tetrapyrgos</taxon>
    </lineage>
</organism>
<name>A0A8H5GZ01_9AGAR</name>
<proteinExistence type="predicted"/>
<feature type="compositionally biased region" description="Acidic residues" evidence="1">
    <location>
        <begin position="606"/>
        <end position="617"/>
    </location>
</feature>
<keyword evidence="3" id="KW-1185">Reference proteome</keyword>
<dbReference type="EMBL" id="JAACJM010000003">
    <property type="protein sequence ID" value="KAF5373562.1"/>
    <property type="molecule type" value="Genomic_DNA"/>
</dbReference>
<evidence type="ECO:0000313" key="3">
    <source>
        <dbReference type="Proteomes" id="UP000559256"/>
    </source>
</evidence>
<feature type="region of interest" description="Disordered" evidence="1">
    <location>
        <begin position="442"/>
        <end position="466"/>
    </location>
</feature>
<feature type="compositionally biased region" description="Basic residues" evidence="1">
    <location>
        <begin position="625"/>
        <end position="645"/>
    </location>
</feature>
<feature type="region of interest" description="Disordered" evidence="1">
    <location>
        <begin position="597"/>
        <end position="652"/>
    </location>
</feature>
<reference evidence="2 3" key="1">
    <citation type="journal article" date="2020" name="ISME J.">
        <title>Uncovering the hidden diversity of litter-decomposition mechanisms in mushroom-forming fungi.</title>
        <authorList>
            <person name="Floudas D."/>
            <person name="Bentzer J."/>
            <person name="Ahren D."/>
            <person name="Johansson T."/>
            <person name="Persson P."/>
            <person name="Tunlid A."/>
        </authorList>
    </citation>
    <scope>NUCLEOTIDE SEQUENCE [LARGE SCALE GENOMIC DNA]</scope>
    <source>
        <strain evidence="2 3">CBS 291.85</strain>
    </source>
</reference>
<dbReference type="OrthoDB" id="4349954at2759"/>
<accession>A0A8H5GZ01</accession>
<feature type="region of interest" description="Disordered" evidence="1">
    <location>
        <begin position="402"/>
        <end position="422"/>
    </location>
</feature>
<evidence type="ECO:0000256" key="1">
    <source>
        <dbReference type="SAM" id="MobiDB-lite"/>
    </source>
</evidence>
<gene>
    <name evidence="2" type="ORF">D9758_000921</name>
</gene>
<comment type="caution">
    <text evidence="2">The sequence shown here is derived from an EMBL/GenBank/DDBJ whole genome shotgun (WGS) entry which is preliminary data.</text>
</comment>
<protein>
    <submittedName>
        <fullName evidence="2">Uncharacterized protein</fullName>
    </submittedName>
</protein>
<sequence>MFSSSGPEEAETFEVREGIVGYGLEEAASSYVLLASLSNNQIVLLLWCFRSYFRHGPVHRLRRRYKSFIQNPFPYFTTSQSPPKNILSCTCSQSGFISILLTDGTWSSYQLTPPSLIPLDTLTLSSTLSSPSPLSLGSSYVLLASVSNNQVVLLLWDLAFSVLLSSRTIPLPSPSIHPHLVSYDRGNVLLVLSDEKKKSTSLLIIPTSLPPTSSLAYAMSQSKPTESWLASSPSSHTDLTNSEKNLLASINTSKAFFDHVQANSLGYNFTQTLLWTLFGLDVYTPESSKIIQYLITHGLVSSSMVSKYGGLLGVLRVKGDWPTILHILRHSSVPDLTEQQVISALAVVLGNHLRSSASNANDEVMQIDTDVGNGNANTNGDGDGDIPSLALFLSIILSPSPCSSSSSSPSPTPTPTPRWLHSQSSLRLALRTALISFLTSSSSSASSTSNSASALPTSSIPTTTTTPTSTLDPLTILFPLFQILIGWKVGKKTKTKEMKSAEGEADEEVEAEAEKTEEPGNIPVPPLQPTLLFLTSLLDVAYPFLSTSSSLSSSSSSLTTLLTTLSQTYIPTLLEIIEQGEPLRGALEGFARVASDSVAGEGGEGGVDDNDNDDDNEGVGSIAGKHNKKNDKMKGKGQMKMKGKGKGKDLDWRQRRKMLHEMEGMAVGLYRLEEVVL</sequence>
<dbReference type="AlphaFoldDB" id="A0A8H5GZ01"/>
<evidence type="ECO:0000313" key="2">
    <source>
        <dbReference type="EMBL" id="KAF5373562.1"/>
    </source>
</evidence>
<dbReference type="Proteomes" id="UP000559256">
    <property type="component" value="Unassembled WGS sequence"/>
</dbReference>